<reference evidence="2" key="1">
    <citation type="submission" date="2022-11" db="UniProtKB">
        <authorList>
            <consortium name="WormBaseParasite"/>
        </authorList>
    </citation>
    <scope>IDENTIFICATION</scope>
</reference>
<dbReference type="WBParaSite" id="PS1159_v2.g9568.t1">
    <property type="protein sequence ID" value="PS1159_v2.g9568.t1"/>
    <property type="gene ID" value="PS1159_v2.g9568"/>
</dbReference>
<sequence>MVVSSKLFLVTFAVLIVSGLTRPPYVDVADSRFSDIPHRLVGNVRCKDGSKILPDAILKVWDYDFLRDDLLLTIPLVAGKQNEHRAWWDYRLSTNDGLEPNPYFEIVFGGSEVYYQFLNVCFDGQDVLDKPVVFSPDDELLHDVDYVL</sequence>
<name>A0AC35GX10_9BILA</name>
<organism evidence="1 2">
    <name type="scientific">Panagrolaimus sp. PS1159</name>
    <dbReference type="NCBI Taxonomy" id="55785"/>
    <lineage>
        <taxon>Eukaryota</taxon>
        <taxon>Metazoa</taxon>
        <taxon>Ecdysozoa</taxon>
        <taxon>Nematoda</taxon>
        <taxon>Chromadorea</taxon>
        <taxon>Rhabditida</taxon>
        <taxon>Tylenchina</taxon>
        <taxon>Panagrolaimomorpha</taxon>
        <taxon>Panagrolaimoidea</taxon>
        <taxon>Panagrolaimidae</taxon>
        <taxon>Panagrolaimus</taxon>
    </lineage>
</organism>
<dbReference type="Proteomes" id="UP000887580">
    <property type="component" value="Unplaced"/>
</dbReference>
<evidence type="ECO:0000313" key="1">
    <source>
        <dbReference type="Proteomes" id="UP000887580"/>
    </source>
</evidence>
<accession>A0AC35GX10</accession>
<protein>
    <submittedName>
        <fullName evidence="2">Uncharacterized protein</fullName>
    </submittedName>
</protein>
<evidence type="ECO:0000313" key="2">
    <source>
        <dbReference type="WBParaSite" id="PS1159_v2.g9568.t1"/>
    </source>
</evidence>
<proteinExistence type="predicted"/>